<feature type="binding site" evidence="4">
    <location>
        <position position="178"/>
    </location>
    <ligand>
        <name>Mg(2+)</name>
        <dbReference type="ChEBI" id="CHEBI:18420"/>
    </ligand>
</feature>
<keyword evidence="6" id="KW-1185">Reference proteome</keyword>
<keyword evidence="2 4" id="KW-0479">Metal-binding</keyword>
<dbReference type="Proteomes" id="UP000012589">
    <property type="component" value="Unassembled WGS sequence"/>
</dbReference>
<dbReference type="STRING" id="1235802.C823_02252"/>
<dbReference type="OrthoDB" id="9786940at2"/>
<evidence type="ECO:0008006" key="7">
    <source>
        <dbReference type="Google" id="ProtNLM"/>
    </source>
</evidence>
<evidence type="ECO:0000313" key="6">
    <source>
        <dbReference type="Proteomes" id="UP000012589"/>
    </source>
</evidence>
<dbReference type="HOGENOM" id="CLU_062194_0_0_9"/>
<dbReference type="GO" id="GO:0006107">
    <property type="term" value="P:oxaloacetate metabolic process"/>
    <property type="evidence" value="ECO:0007669"/>
    <property type="project" value="TreeGrafter"/>
</dbReference>
<evidence type="ECO:0000256" key="3">
    <source>
        <dbReference type="ARBA" id="ARBA00022842"/>
    </source>
</evidence>
<dbReference type="PANTHER" id="PTHR32308">
    <property type="entry name" value="LYASE BETA SUBUNIT, PUTATIVE (AFU_ORTHOLOGUE AFUA_4G13030)-RELATED"/>
    <property type="match status" value="1"/>
</dbReference>
<organism evidence="5 6">
    <name type="scientific">Eubacterium plexicaudatum ASF492</name>
    <dbReference type="NCBI Taxonomy" id="1235802"/>
    <lineage>
        <taxon>Bacteria</taxon>
        <taxon>Bacillati</taxon>
        <taxon>Bacillota</taxon>
        <taxon>Clostridia</taxon>
        <taxon>Eubacteriales</taxon>
        <taxon>Eubacteriaceae</taxon>
        <taxon>Eubacterium</taxon>
    </lineage>
</organism>
<dbReference type="GO" id="GO:0003824">
    <property type="term" value="F:catalytic activity"/>
    <property type="evidence" value="ECO:0007669"/>
    <property type="project" value="InterPro"/>
</dbReference>
<dbReference type="Gene3D" id="3.20.20.60">
    <property type="entry name" value="Phosphoenolpyruvate-binding domains"/>
    <property type="match status" value="1"/>
</dbReference>
<comment type="cofactor">
    <cofactor evidence="1">
        <name>Mg(2+)</name>
        <dbReference type="ChEBI" id="CHEBI:18420"/>
    </cofactor>
</comment>
<dbReference type="InterPro" id="IPR015813">
    <property type="entry name" value="Pyrv/PenolPyrv_kinase-like_dom"/>
</dbReference>
<keyword evidence="3 4" id="KW-0460">Magnesium</keyword>
<evidence type="ECO:0000313" key="5">
    <source>
        <dbReference type="EMBL" id="EMZ27583.1"/>
    </source>
</evidence>
<evidence type="ECO:0000256" key="2">
    <source>
        <dbReference type="ARBA" id="ARBA00022723"/>
    </source>
</evidence>
<dbReference type="AlphaFoldDB" id="N2AM56"/>
<gene>
    <name evidence="5" type="ORF">C823_02252</name>
</gene>
<accession>N2AM56</accession>
<dbReference type="Pfam" id="PF15617">
    <property type="entry name" value="C-C_Bond_Lyase"/>
    <property type="match status" value="1"/>
</dbReference>
<dbReference type="SUPFAM" id="SSF51621">
    <property type="entry name" value="Phosphoenolpyruvate/pyruvate domain"/>
    <property type="match status" value="1"/>
</dbReference>
<dbReference type="eggNOG" id="COG2301">
    <property type="taxonomic scope" value="Bacteria"/>
</dbReference>
<reference evidence="5 6" key="1">
    <citation type="journal article" date="2014" name="Genome Announc.">
        <title>Draft genome sequences of the altered schaedler flora, a defined bacterial community from gnotobiotic mice.</title>
        <authorList>
            <person name="Wannemuehler M.J."/>
            <person name="Overstreet A.M."/>
            <person name="Ward D.V."/>
            <person name="Phillips G.J."/>
        </authorList>
    </citation>
    <scope>NUCLEOTIDE SEQUENCE [LARGE SCALE GENOMIC DNA]</scope>
    <source>
        <strain evidence="5 6">ASF492</strain>
    </source>
</reference>
<comment type="caution">
    <text evidence="5">The sequence shown here is derived from an EMBL/GenBank/DDBJ whole genome shotgun (WGS) entry which is preliminary data.</text>
</comment>
<dbReference type="EMBL" id="AQFT01000068">
    <property type="protein sequence ID" value="EMZ27583.1"/>
    <property type="molecule type" value="Genomic_DNA"/>
</dbReference>
<protein>
    <recommendedName>
        <fullName evidence="7">HpcH/HpaI aldolase/citrate lyase domain-containing protein</fullName>
    </recommendedName>
</protein>
<evidence type="ECO:0000256" key="1">
    <source>
        <dbReference type="ARBA" id="ARBA00001946"/>
    </source>
</evidence>
<dbReference type="PIRSF" id="PIRSF015582">
    <property type="entry name" value="Cit_lyase_B"/>
    <property type="match status" value="1"/>
</dbReference>
<dbReference type="InterPro" id="IPR011206">
    <property type="entry name" value="Citrate_lyase_beta/mcl1/mcl2"/>
</dbReference>
<dbReference type="PANTHER" id="PTHR32308:SF10">
    <property type="entry name" value="CITRATE LYASE SUBUNIT BETA"/>
    <property type="match status" value="1"/>
</dbReference>
<dbReference type="GO" id="GO:0000287">
    <property type="term" value="F:magnesium ion binding"/>
    <property type="evidence" value="ECO:0007669"/>
    <property type="project" value="TreeGrafter"/>
</dbReference>
<proteinExistence type="predicted"/>
<sequence length="320" mass="36531">MKNSSIYYSVGPLLYCPGNRETIARSVIEQQFGNRFSLALCLEDTINDRHVEEAEHCLAASVQNIHRAMDHTSFYLPKIFIRVRQPQQILRMTALLGSSSRLVCGFILPKFSPEHADAYIQAVVAANERSGRPVYLMPIYESACMIDLRRRYDILYALKEKLAAVEELVLNIRVGGNDLCHLFSFRRHENESIHRIRPVSDIFSDLVTVYGMDYVISGPVWEYYNGNGWEEGLIKEIADDKLCGLIGKTVIHPNQIDVVNRAYQVSQKDYDDACSIINWDRASVREVSANPAGERMNEKKTHGNWARQTLWMAEAFGIRP</sequence>
<name>N2AM56_9FIRM</name>
<dbReference type="InterPro" id="IPR039480">
    <property type="entry name" value="C-C_Bond_Lyase-like"/>
</dbReference>
<evidence type="ECO:0000256" key="4">
    <source>
        <dbReference type="PIRSR" id="PIRSR015582-2"/>
    </source>
</evidence>
<dbReference type="InterPro" id="IPR040442">
    <property type="entry name" value="Pyrv_kinase-like_dom_sf"/>
</dbReference>
<dbReference type="PATRIC" id="fig|1235802.3.peg.2389"/>